<name>U5ENZ5_9DIPT</name>
<feature type="compositionally biased region" description="Polar residues" evidence="1">
    <location>
        <begin position="355"/>
        <end position="369"/>
    </location>
</feature>
<organism evidence="2">
    <name type="scientific">Corethrella appendiculata</name>
    <dbReference type="NCBI Taxonomy" id="1370023"/>
    <lineage>
        <taxon>Eukaryota</taxon>
        <taxon>Metazoa</taxon>
        <taxon>Ecdysozoa</taxon>
        <taxon>Arthropoda</taxon>
        <taxon>Hexapoda</taxon>
        <taxon>Insecta</taxon>
        <taxon>Pterygota</taxon>
        <taxon>Neoptera</taxon>
        <taxon>Endopterygota</taxon>
        <taxon>Diptera</taxon>
        <taxon>Nematocera</taxon>
        <taxon>Culicoidea</taxon>
        <taxon>Chaoboridae</taxon>
        <taxon>Corethrella</taxon>
    </lineage>
</organism>
<sequence>WTNVEKETGPIPEFIKNMLNLHGFNNATLKTFNETHIAEMEEYARDGMDSLVPKDQAHYGMFFNNYTRFRFLSGQKELLFMIRDLIVKNGVDKYYRNDFSQYTIPATVSPAPVTVTVKSQPAASSTPALFPFRHHISSPSMAPLIIRPPPTLTITQIKKALPQPSKIRLLPSGGTGVRGGLKFSFDSTPEELVPLVKTHLEMHYIRRYGPQAHELVEKIRNTNVTVMKSENRVRASVQCPFCEPRTVIGVCVDYKKQRLRWIISNWIKHFARFHIHLTQNWEQKPEEASYLNSSENIGKINKDYEEVKMEIIPKMELDIDESQLEDCEYVEVDEEIDDDEEESFDQNPEDGEFSLTGNWTNIEQQPLQQ</sequence>
<feature type="compositionally biased region" description="Acidic residues" evidence="1">
    <location>
        <begin position="332"/>
        <end position="352"/>
    </location>
</feature>
<evidence type="ECO:0000313" key="2">
    <source>
        <dbReference type="EMBL" id="JAB54934.1"/>
    </source>
</evidence>
<proteinExistence type="evidence at transcript level"/>
<accession>U5ENZ5</accession>
<reference evidence="2" key="1">
    <citation type="journal article" date="2014" name="Insect Biochem. Mol. Biol.">
        <title>An insight into the sialome of the frog biting fly, Corethrella appendiculata.</title>
        <authorList>
            <person name="Ribeiro J.M.C."/>
            <person name="Chagas A.C."/>
            <person name="Pham V.M."/>
            <person name="Lounibos L.P."/>
            <person name="Calvo E."/>
        </authorList>
    </citation>
    <scope>NUCLEOTIDE SEQUENCE</scope>
    <source>
        <tissue evidence="2">Salivary glands</tissue>
    </source>
</reference>
<feature type="region of interest" description="Disordered" evidence="1">
    <location>
        <begin position="332"/>
        <end position="369"/>
    </location>
</feature>
<dbReference type="AlphaFoldDB" id="U5ENZ5"/>
<feature type="non-terminal residue" evidence="2">
    <location>
        <position position="369"/>
    </location>
</feature>
<dbReference type="EMBL" id="GANO01004937">
    <property type="protein sequence ID" value="JAB54934.1"/>
    <property type="molecule type" value="mRNA"/>
</dbReference>
<evidence type="ECO:0000256" key="1">
    <source>
        <dbReference type="SAM" id="MobiDB-lite"/>
    </source>
</evidence>
<protein>
    <submittedName>
        <fullName evidence="2">Uncharacterized protein</fullName>
    </submittedName>
</protein>
<feature type="non-terminal residue" evidence="2">
    <location>
        <position position="1"/>
    </location>
</feature>